<name>A0A0R1U3L0_9LACO</name>
<sequence>MAKSHRKYLAIIATNYGGFFYFRAKAPYFFYFVELKKEMRNLIMKTIDNLFTKNGSFYKLETVTDQESYNMYYEMLEDDGLLITGLTTGKNGFQKIFENKIHNLFENIDKNAQDIKNLIFTFKPLYAAEYYHDDSDIMELLSKYSYNDASETNNPKDKILSDSRNFLIIDCCEADRFSGAFERVLNILHINFAEIKGYYQGEDEFITFADNREISESYRSYIECVCFGGLIELVSVDGDEEEYVQATYTNDDIFLYENKDKVAEKSLKVLEKDGFLPVDKQFVDKFESLVDDLIDTFKKQNSNRVGFNNYLGKSLDSVFFATKALEMLPYLFEYVDLEKVTKNSPKEWMDELANPLCVAKYLEDKAEYGENDSSFKKFLLSKFNVEKKQGEKYGKYTR</sequence>
<gene>
    <name evidence="1" type="ORF">FC36_GL000238</name>
</gene>
<dbReference type="PATRIC" id="fig|1423740.3.peg.256"/>
<accession>A0A0R1U3L0</accession>
<dbReference type="EMBL" id="AZFH01000010">
    <property type="protein sequence ID" value="KRL84315.1"/>
    <property type="molecule type" value="Genomic_DNA"/>
</dbReference>
<dbReference type="RefSeq" id="WP_156409493.1">
    <property type="nucleotide sequence ID" value="NZ_BAMI01000003.1"/>
</dbReference>
<organism evidence="1 2">
    <name type="scientific">Ligilactobacillus equi DSM 15833 = JCM 10991</name>
    <dbReference type="NCBI Taxonomy" id="1423740"/>
    <lineage>
        <taxon>Bacteria</taxon>
        <taxon>Bacillati</taxon>
        <taxon>Bacillota</taxon>
        <taxon>Bacilli</taxon>
        <taxon>Lactobacillales</taxon>
        <taxon>Lactobacillaceae</taxon>
        <taxon>Ligilactobacillus</taxon>
    </lineage>
</organism>
<protein>
    <submittedName>
        <fullName evidence="1">Uncharacterized protein</fullName>
    </submittedName>
</protein>
<dbReference type="Proteomes" id="UP000051048">
    <property type="component" value="Unassembled WGS sequence"/>
</dbReference>
<evidence type="ECO:0000313" key="1">
    <source>
        <dbReference type="EMBL" id="KRL84315.1"/>
    </source>
</evidence>
<evidence type="ECO:0000313" key="2">
    <source>
        <dbReference type="Proteomes" id="UP000051048"/>
    </source>
</evidence>
<dbReference type="STRING" id="1423740.FC36_GL000238"/>
<dbReference type="AlphaFoldDB" id="A0A0R1U3L0"/>
<reference evidence="1 2" key="1">
    <citation type="journal article" date="2015" name="Genome Announc.">
        <title>Expanding the biotechnology potential of lactobacilli through comparative genomics of 213 strains and associated genera.</title>
        <authorList>
            <person name="Sun Z."/>
            <person name="Harris H.M."/>
            <person name="McCann A."/>
            <person name="Guo C."/>
            <person name="Argimon S."/>
            <person name="Zhang W."/>
            <person name="Yang X."/>
            <person name="Jeffery I.B."/>
            <person name="Cooney J.C."/>
            <person name="Kagawa T.F."/>
            <person name="Liu W."/>
            <person name="Song Y."/>
            <person name="Salvetti E."/>
            <person name="Wrobel A."/>
            <person name="Rasinkangas P."/>
            <person name="Parkhill J."/>
            <person name="Rea M.C."/>
            <person name="O'Sullivan O."/>
            <person name="Ritari J."/>
            <person name="Douillard F.P."/>
            <person name="Paul Ross R."/>
            <person name="Yang R."/>
            <person name="Briner A.E."/>
            <person name="Felis G.E."/>
            <person name="de Vos W.M."/>
            <person name="Barrangou R."/>
            <person name="Klaenhammer T.R."/>
            <person name="Caufield P.W."/>
            <person name="Cui Y."/>
            <person name="Zhang H."/>
            <person name="O'Toole P.W."/>
        </authorList>
    </citation>
    <scope>NUCLEOTIDE SEQUENCE [LARGE SCALE GENOMIC DNA]</scope>
    <source>
        <strain evidence="1 2">DSM 15833</strain>
    </source>
</reference>
<proteinExistence type="predicted"/>
<comment type="caution">
    <text evidence="1">The sequence shown here is derived from an EMBL/GenBank/DDBJ whole genome shotgun (WGS) entry which is preliminary data.</text>
</comment>